<proteinExistence type="predicted"/>
<sequence>MVLENIYIVRHAFRMNFSIDHRTGAYSTTSPLPTGIPSDPVLTAHGLAQADQLGAHLAAIQPPIDAIYCSPYYRCIQTLLPTLRRLPLHVTTHSPLASPPSPATLPLPDRLRVRIEPGLGDFHGRAPFAHPKPATTAELENEHFPGLLDMQYKAVLEPDVYGDTLEGLHERVAYVLGKIVEECDRTGVKTVLICSHAACIIVAGRVLTGVMPEDFAEDDFQCYTAGLSVYRRKGVATRFEEVGEKTMEGVPKVKWKGTGVGGGWDCIKNSDCSFLSGGEERGWKFYGDESFMMDPNGVNDAVLESKDSSKL</sequence>
<dbReference type="InterPro" id="IPR051710">
    <property type="entry name" value="Phosphatase_SH3-domain"/>
</dbReference>
<dbReference type="InterPro" id="IPR029033">
    <property type="entry name" value="His_PPase_superfam"/>
</dbReference>
<dbReference type="EMBL" id="MU004231">
    <property type="protein sequence ID" value="KAF2673121.1"/>
    <property type="molecule type" value="Genomic_DNA"/>
</dbReference>
<organism evidence="1 2">
    <name type="scientific">Microthyrium microscopicum</name>
    <dbReference type="NCBI Taxonomy" id="703497"/>
    <lineage>
        <taxon>Eukaryota</taxon>
        <taxon>Fungi</taxon>
        <taxon>Dikarya</taxon>
        <taxon>Ascomycota</taxon>
        <taxon>Pezizomycotina</taxon>
        <taxon>Dothideomycetes</taxon>
        <taxon>Dothideomycetes incertae sedis</taxon>
        <taxon>Microthyriales</taxon>
        <taxon>Microthyriaceae</taxon>
        <taxon>Microthyrium</taxon>
    </lineage>
</organism>
<dbReference type="InterPro" id="IPR013078">
    <property type="entry name" value="His_Pase_superF_clade-1"/>
</dbReference>
<dbReference type="PANTHER" id="PTHR16469:SF51">
    <property type="entry name" value="TRANSCRIPTION FACTOR TAU 55 KDA SUBUNIT"/>
    <property type="match status" value="1"/>
</dbReference>
<dbReference type="SUPFAM" id="SSF53254">
    <property type="entry name" value="Phosphoglycerate mutase-like"/>
    <property type="match status" value="1"/>
</dbReference>
<reference evidence="1" key="1">
    <citation type="journal article" date="2020" name="Stud. Mycol.">
        <title>101 Dothideomycetes genomes: a test case for predicting lifestyles and emergence of pathogens.</title>
        <authorList>
            <person name="Haridas S."/>
            <person name="Albert R."/>
            <person name="Binder M."/>
            <person name="Bloem J."/>
            <person name="Labutti K."/>
            <person name="Salamov A."/>
            <person name="Andreopoulos B."/>
            <person name="Baker S."/>
            <person name="Barry K."/>
            <person name="Bills G."/>
            <person name="Bluhm B."/>
            <person name="Cannon C."/>
            <person name="Castanera R."/>
            <person name="Culley D."/>
            <person name="Daum C."/>
            <person name="Ezra D."/>
            <person name="Gonzalez J."/>
            <person name="Henrissat B."/>
            <person name="Kuo A."/>
            <person name="Liang C."/>
            <person name="Lipzen A."/>
            <person name="Lutzoni F."/>
            <person name="Magnuson J."/>
            <person name="Mondo S."/>
            <person name="Nolan M."/>
            <person name="Ohm R."/>
            <person name="Pangilinan J."/>
            <person name="Park H.-J."/>
            <person name="Ramirez L."/>
            <person name="Alfaro M."/>
            <person name="Sun H."/>
            <person name="Tritt A."/>
            <person name="Yoshinaga Y."/>
            <person name="Zwiers L.-H."/>
            <person name="Turgeon B."/>
            <person name="Goodwin S."/>
            <person name="Spatafora J."/>
            <person name="Crous P."/>
            <person name="Grigoriev I."/>
        </authorList>
    </citation>
    <scope>NUCLEOTIDE SEQUENCE</scope>
    <source>
        <strain evidence="1">CBS 115976</strain>
    </source>
</reference>
<accession>A0A6A6UNT0</accession>
<protein>
    <submittedName>
        <fullName evidence="1">Phosphoglycerate mutase-like protein</fullName>
    </submittedName>
</protein>
<dbReference type="OrthoDB" id="414418at2759"/>
<evidence type="ECO:0000313" key="1">
    <source>
        <dbReference type="EMBL" id="KAF2673121.1"/>
    </source>
</evidence>
<evidence type="ECO:0000313" key="2">
    <source>
        <dbReference type="Proteomes" id="UP000799302"/>
    </source>
</evidence>
<name>A0A6A6UNT0_9PEZI</name>
<dbReference type="PANTHER" id="PTHR16469">
    <property type="entry name" value="UBIQUITIN-ASSOCIATED AND SH3 DOMAIN-CONTAINING BA-RELATED"/>
    <property type="match status" value="1"/>
</dbReference>
<dbReference type="SMART" id="SM00855">
    <property type="entry name" value="PGAM"/>
    <property type="match status" value="1"/>
</dbReference>
<gene>
    <name evidence="1" type="ORF">BT63DRAFT_451153</name>
</gene>
<keyword evidence="2" id="KW-1185">Reference proteome</keyword>
<dbReference type="Gene3D" id="3.40.50.1240">
    <property type="entry name" value="Phosphoglycerate mutase-like"/>
    <property type="match status" value="1"/>
</dbReference>
<dbReference type="Proteomes" id="UP000799302">
    <property type="component" value="Unassembled WGS sequence"/>
</dbReference>
<dbReference type="CDD" id="cd07067">
    <property type="entry name" value="HP_PGM_like"/>
    <property type="match status" value="1"/>
</dbReference>
<dbReference type="AlphaFoldDB" id="A0A6A6UNT0"/>
<dbReference type="Pfam" id="PF00300">
    <property type="entry name" value="His_Phos_1"/>
    <property type="match status" value="1"/>
</dbReference>